<gene>
    <name evidence="1" type="ORF">BV22DRAFT_1050247</name>
</gene>
<organism evidence="1 2">
    <name type="scientific">Leucogyrophana mollusca</name>
    <dbReference type="NCBI Taxonomy" id="85980"/>
    <lineage>
        <taxon>Eukaryota</taxon>
        <taxon>Fungi</taxon>
        <taxon>Dikarya</taxon>
        <taxon>Basidiomycota</taxon>
        <taxon>Agaricomycotina</taxon>
        <taxon>Agaricomycetes</taxon>
        <taxon>Agaricomycetidae</taxon>
        <taxon>Boletales</taxon>
        <taxon>Boletales incertae sedis</taxon>
        <taxon>Leucogyrophana</taxon>
    </lineage>
</organism>
<dbReference type="Proteomes" id="UP000790709">
    <property type="component" value="Unassembled WGS sequence"/>
</dbReference>
<comment type="caution">
    <text evidence="1">The sequence shown here is derived from an EMBL/GenBank/DDBJ whole genome shotgun (WGS) entry which is preliminary data.</text>
</comment>
<evidence type="ECO:0000313" key="2">
    <source>
        <dbReference type="Proteomes" id="UP000790709"/>
    </source>
</evidence>
<name>A0ACB8B5R1_9AGAM</name>
<reference evidence="1" key="1">
    <citation type="journal article" date="2021" name="New Phytol.">
        <title>Evolutionary innovations through gain and loss of genes in the ectomycorrhizal Boletales.</title>
        <authorList>
            <person name="Wu G."/>
            <person name="Miyauchi S."/>
            <person name="Morin E."/>
            <person name="Kuo A."/>
            <person name="Drula E."/>
            <person name="Varga T."/>
            <person name="Kohler A."/>
            <person name="Feng B."/>
            <person name="Cao Y."/>
            <person name="Lipzen A."/>
            <person name="Daum C."/>
            <person name="Hundley H."/>
            <person name="Pangilinan J."/>
            <person name="Johnson J."/>
            <person name="Barry K."/>
            <person name="LaButti K."/>
            <person name="Ng V."/>
            <person name="Ahrendt S."/>
            <person name="Min B."/>
            <person name="Choi I.G."/>
            <person name="Park H."/>
            <person name="Plett J.M."/>
            <person name="Magnuson J."/>
            <person name="Spatafora J.W."/>
            <person name="Nagy L.G."/>
            <person name="Henrissat B."/>
            <person name="Grigoriev I.V."/>
            <person name="Yang Z.L."/>
            <person name="Xu J."/>
            <person name="Martin F.M."/>
        </authorList>
    </citation>
    <scope>NUCLEOTIDE SEQUENCE</scope>
    <source>
        <strain evidence="1">KUC20120723A-06</strain>
    </source>
</reference>
<sequence length="210" mass="23534">MSHSLTTSSMLVPSESVLLVAVRSEINSKPDIGIARIVECLKIQNPLWCQVRKMKCIVVSEDVVLPVVGVVVCPDPVQTAQEPAQISKSFLAIRSDRPQSENAALDVISAVLEESHIAPARDFYPRQFSECNIYYQAYYTTYPEDNRAVNSIWAVVIVKNGSMVDPDDPVLDIDEKELARTIWWYWKSGNDVRGVTADRRMADCIGDMEL</sequence>
<keyword evidence="2" id="KW-1185">Reference proteome</keyword>
<accession>A0ACB8B5R1</accession>
<evidence type="ECO:0000313" key="1">
    <source>
        <dbReference type="EMBL" id="KAH7920566.1"/>
    </source>
</evidence>
<dbReference type="EMBL" id="MU266571">
    <property type="protein sequence ID" value="KAH7920566.1"/>
    <property type="molecule type" value="Genomic_DNA"/>
</dbReference>
<proteinExistence type="predicted"/>
<protein>
    <submittedName>
        <fullName evidence="1">Uncharacterized protein</fullName>
    </submittedName>
</protein>